<dbReference type="Proteomes" id="UP000035996">
    <property type="component" value="Unassembled WGS sequence"/>
</dbReference>
<evidence type="ECO:0000313" key="3">
    <source>
        <dbReference type="EMBL" id="KMM37799.1"/>
    </source>
</evidence>
<dbReference type="OrthoDB" id="9810153at2"/>
<dbReference type="RefSeq" id="WP_048308872.1">
    <property type="nucleotide sequence ID" value="NZ_CP119526.1"/>
</dbReference>
<evidence type="ECO:0000256" key="2">
    <source>
        <dbReference type="SAM" id="SignalP"/>
    </source>
</evidence>
<dbReference type="Pfam" id="PF06207">
    <property type="entry name" value="DUF1002"/>
    <property type="match status" value="1"/>
</dbReference>
<evidence type="ECO:0008006" key="5">
    <source>
        <dbReference type="Google" id="ProtNLM"/>
    </source>
</evidence>
<dbReference type="AlphaFoldDB" id="A0A0J6D0Q0"/>
<dbReference type="PATRIC" id="fig|157733.3.peg.2230"/>
<keyword evidence="2" id="KW-0732">Signal</keyword>
<dbReference type="InterPro" id="IPR027304">
    <property type="entry name" value="Trigger_fact/SurA_dom_sf"/>
</dbReference>
<feature type="signal peptide" evidence="2">
    <location>
        <begin position="1"/>
        <end position="25"/>
    </location>
</feature>
<evidence type="ECO:0000256" key="1">
    <source>
        <dbReference type="SAM" id="Coils"/>
    </source>
</evidence>
<accession>A0A0J6D0Q0</accession>
<organism evidence="3 4">
    <name type="scientific">Guptibacillus hwajinpoensis</name>
    <dbReference type="NCBI Taxonomy" id="208199"/>
    <lineage>
        <taxon>Bacteria</taxon>
        <taxon>Bacillati</taxon>
        <taxon>Bacillota</taxon>
        <taxon>Bacilli</taxon>
        <taxon>Bacillales</taxon>
        <taxon>Guptibacillaceae</taxon>
        <taxon>Guptibacillus</taxon>
    </lineage>
</organism>
<name>A0A0J6D0Q0_9BACL</name>
<evidence type="ECO:0000313" key="4">
    <source>
        <dbReference type="Proteomes" id="UP000035996"/>
    </source>
</evidence>
<feature type="chain" id="PRO_5005269401" description="Extracellular protein" evidence="2">
    <location>
        <begin position="26"/>
        <end position="291"/>
    </location>
</feature>
<proteinExistence type="predicted"/>
<dbReference type="EMBL" id="LELK01000001">
    <property type="protein sequence ID" value="KMM37799.1"/>
    <property type="molecule type" value="Genomic_DNA"/>
</dbReference>
<dbReference type="SUPFAM" id="SSF109998">
    <property type="entry name" value="Triger factor/SurA peptide-binding domain-like"/>
    <property type="match status" value="1"/>
</dbReference>
<dbReference type="STRING" id="157733.AB986_00125"/>
<reference evidence="3" key="1">
    <citation type="submission" date="2015-06" db="EMBL/GenBank/DDBJ databases">
        <authorList>
            <person name="Liu B."/>
            <person name="Wang J."/>
            <person name="Zhu Y."/>
            <person name="Liu G."/>
            <person name="Chen Q."/>
            <person name="Zheng C."/>
            <person name="Che J."/>
            <person name="Ge C."/>
            <person name="Shi H."/>
            <person name="Pan Z."/>
            <person name="Liu X."/>
        </authorList>
    </citation>
    <scope>NUCLEOTIDE SEQUENCE [LARGE SCALE GENOMIC DNA]</scope>
    <source>
        <strain evidence="3">DSM 16346</strain>
    </source>
</reference>
<keyword evidence="1" id="KW-0175">Coiled coil</keyword>
<keyword evidence="4" id="KW-1185">Reference proteome</keyword>
<comment type="caution">
    <text evidence="3">The sequence shown here is derived from an EMBL/GenBank/DDBJ whole genome shotgun (WGS) entry which is preliminary data.</text>
</comment>
<feature type="coiled-coil region" evidence="1">
    <location>
        <begin position="237"/>
        <end position="268"/>
    </location>
</feature>
<gene>
    <name evidence="3" type="ORF">AB986_00125</name>
</gene>
<protein>
    <recommendedName>
        <fullName evidence="5">Extracellular protein</fullName>
    </recommendedName>
</protein>
<sequence length="291" mass="31915">MLKKVMPFILSMLLIMSIMPVVALADASVGDVIVTLGEDLTEDQKQNLLSEMDAPKDVMTVTVSNEEEHKYLGNYISKALIGTRALSSSSITIGEKDAGLSVETKNINWVTDEMYANALITAGVKDADIYVTAPIEVSGTAALTGLIKAYELSSDKVIPEEQKQVANEELVTTAKLSDSIGADKATELMTKVKDEIATNPPETEEELRTLINEIASDSGIELTQDELDGLVALFNRMKDLNIDWDQMKSQLENARENLDEFLNKEETQSFIGKIIDFFIALIDGLKGLFKS</sequence>
<dbReference type="InterPro" id="IPR009343">
    <property type="entry name" value="DUF1002"/>
</dbReference>